<dbReference type="Pfam" id="PF05930">
    <property type="entry name" value="Phage_AlpA"/>
    <property type="match status" value="1"/>
</dbReference>
<dbReference type="Gene3D" id="1.10.238.160">
    <property type="match status" value="1"/>
</dbReference>
<proteinExistence type="predicted"/>
<name>A0ABZ1UGV2_9BURK</name>
<evidence type="ECO:0000256" key="1">
    <source>
        <dbReference type="SAM" id="MobiDB-lite"/>
    </source>
</evidence>
<evidence type="ECO:0000313" key="3">
    <source>
        <dbReference type="Proteomes" id="UP000321323"/>
    </source>
</evidence>
<sequence>MKPIYVELEDVASLVTLAATTIQRLVRENEFPRPRQLSGRQVTWLLREVEAWAEERPISILPPPPNTGRRSSDSVVD</sequence>
<gene>
    <name evidence="2" type="ORF">E7V67_019830</name>
</gene>
<keyword evidence="3" id="KW-1185">Reference proteome</keyword>
<feature type="region of interest" description="Disordered" evidence="1">
    <location>
        <begin position="57"/>
        <end position="77"/>
    </location>
</feature>
<organism evidence="2 3">
    <name type="scientific">[Empedobacter] haloabium</name>
    <dbReference type="NCBI Taxonomy" id="592317"/>
    <lineage>
        <taxon>Bacteria</taxon>
        <taxon>Pseudomonadati</taxon>
        <taxon>Pseudomonadota</taxon>
        <taxon>Betaproteobacteria</taxon>
        <taxon>Burkholderiales</taxon>
        <taxon>Oxalobacteraceae</taxon>
        <taxon>Telluria group</taxon>
        <taxon>Telluria group incertae sedis</taxon>
    </lineage>
</organism>
<dbReference type="EMBL" id="CP136508">
    <property type="protein sequence ID" value="WUR11932.1"/>
    <property type="molecule type" value="Genomic_DNA"/>
</dbReference>
<dbReference type="InterPro" id="IPR010260">
    <property type="entry name" value="AlpA"/>
</dbReference>
<reference evidence="2 3" key="1">
    <citation type="journal article" date="2019" name="Int. J. Syst. Evol. Microbiol.">
        <title>The Draft Whole-Genome Sequence of the Antibiotic Producer Empedobacter haloabium ATCC 31962 Provides Indications for Its Taxonomic Reclassification.</title>
        <authorList>
            <person name="Miess H."/>
            <person name="Arlt P."/>
            <person name="Apel A.K."/>
            <person name="Weber T."/>
            <person name="Nieselt K."/>
            <person name="Hanssen F."/>
            <person name="Czemmel S."/>
            <person name="Nahnsen S."/>
            <person name="Gross H."/>
        </authorList>
    </citation>
    <scope>NUCLEOTIDE SEQUENCE [LARGE SCALE GENOMIC DNA]</scope>
    <source>
        <strain evidence="2 3">ATCC 31962</strain>
    </source>
</reference>
<evidence type="ECO:0000313" key="2">
    <source>
        <dbReference type="EMBL" id="WUR11932.1"/>
    </source>
</evidence>
<accession>A0ABZ1UGV2</accession>
<dbReference type="Proteomes" id="UP000321323">
    <property type="component" value="Chromosome"/>
</dbReference>
<protein>
    <submittedName>
        <fullName evidence="2">AlpA family phage regulatory protein</fullName>
    </submittedName>
</protein>